<dbReference type="InterPro" id="IPR015917">
    <property type="entry name" value="Pept_C14A"/>
</dbReference>
<dbReference type="GO" id="GO:0000045">
    <property type="term" value="P:autophagosome assembly"/>
    <property type="evidence" value="ECO:0007669"/>
    <property type="project" value="TreeGrafter"/>
</dbReference>
<dbReference type="InterPro" id="IPR011009">
    <property type="entry name" value="Kinase-like_dom_sf"/>
</dbReference>
<dbReference type="GO" id="GO:0005524">
    <property type="term" value="F:ATP binding"/>
    <property type="evidence" value="ECO:0007669"/>
    <property type="project" value="UniProtKB-UniRule"/>
</dbReference>
<dbReference type="GO" id="GO:0004674">
    <property type="term" value="F:protein serine/threonine kinase activity"/>
    <property type="evidence" value="ECO:0007669"/>
    <property type="project" value="InterPro"/>
</dbReference>
<evidence type="ECO:0000256" key="8">
    <source>
        <dbReference type="ARBA" id="ARBA00022840"/>
    </source>
</evidence>
<dbReference type="InterPro" id="IPR017441">
    <property type="entry name" value="Protein_kinase_ATP_BS"/>
</dbReference>
<evidence type="ECO:0000256" key="7">
    <source>
        <dbReference type="ARBA" id="ARBA00022807"/>
    </source>
</evidence>
<dbReference type="PROSITE" id="PS01122">
    <property type="entry name" value="CASPASE_CYS"/>
    <property type="match status" value="1"/>
</dbReference>
<dbReference type="Gene3D" id="3.30.200.20">
    <property type="entry name" value="Phosphorylase Kinase, domain 1"/>
    <property type="match status" value="1"/>
</dbReference>
<comment type="caution">
    <text evidence="16">The sequence shown here is derived from an EMBL/GenBank/DDBJ whole genome shotgun (WGS) entry which is preliminary data.</text>
</comment>
<feature type="compositionally biased region" description="Basic and acidic residues" evidence="12">
    <location>
        <begin position="1"/>
        <end position="18"/>
    </location>
</feature>
<dbReference type="PROSITE" id="PS50011">
    <property type="entry name" value="PROTEIN_KINASE_DOM"/>
    <property type="match status" value="1"/>
</dbReference>
<keyword evidence="6" id="KW-0378">Hydrolase</keyword>
<evidence type="ECO:0000259" key="15">
    <source>
        <dbReference type="PROSITE" id="PS50208"/>
    </source>
</evidence>
<dbReference type="Gene3D" id="3.40.50.1460">
    <property type="match status" value="1"/>
</dbReference>
<protein>
    <recommendedName>
        <fullName evidence="18">Protein kinase domain-containing protein</fullName>
    </recommendedName>
</protein>
<dbReference type="STRING" id="2018661.A0A2A2KWL1"/>
<reference evidence="16" key="1">
    <citation type="journal article" date="2017" name="Curr. Biol.">
        <title>Genome architecture and evolution of a unichromosomal asexual nematode.</title>
        <authorList>
            <person name="Fradin H."/>
            <person name="Zegar C."/>
            <person name="Gutwein M."/>
            <person name="Lucas J."/>
            <person name="Kovtun M."/>
            <person name="Corcoran D."/>
            <person name="Baugh L.R."/>
            <person name="Kiontke K."/>
            <person name="Gunsalus K."/>
            <person name="Fitch D.H."/>
            <person name="Piano F."/>
        </authorList>
    </citation>
    <scope>NUCLEOTIDE SEQUENCE [LARGE SCALE GENOMIC DNA]</scope>
    <source>
        <strain evidence="16">PF1309</strain>
    </source>
</reference>
<evidence type="ECO:0000313" key="17">
    <source>
        <dbReference type="Proteomes" id="UP000218231"/>
    </source>
</evidence>
<dbReference type="Proteomes" id="UP000218231">
    <property type="component" value="Unassembled WGS sequence"/>
</dbReference>
<dbReference type="PANTHER" id="PTHR24348:SF22">
    <property type="entry name" value="NON-SPECIFIC SERINE_THREONINE PROTEIN KINASE"/>
    <property type="match status" value="1"/>
</dbReference>
<dbReference type="SMART" id="SM00220">
    <property type="entry name" value="S_TKc"/>
    <property type="match status" value="1"/>
</dbReference>
<dbReference type="AlphaFoldDB" id="A0A2A2KWL1"/>
<comment type="similarity">
    <text evidence="1 11">Belongs to the peptidase C14A family.</text>
</comment>
<evidence type="ECO:0000256" key="3">
    <source>
        <dbReference type="ARBA" id="ARBA00022679"/>
    </source>
</evidence>
<dbReference type="InterPro" id="IPR008271">
    <property type="entry name" value="Ser/Thr_kinase_AS"/>
</dbReference>
<keyword evidence="4 10" id="KW-0547">Nucleotide-binding</keyword>
<dbReference type="InterPro" id="IPR016129">
    <property type="entry name" value="Caspase_his_AS"/>
</dbReference>
<dbReference type="InterPro" id="IPR011600">
    <property type="entry name" value="Pept_C14_caspase"/>
</dbReference>
<dbReference type="GO" id="GO:0010506">
    <property type="term" value="P:regulation of autophagy"/>
    <property type="evidence" value="ECO:0007669"/>
    <property type="project" value="InterPro"/>
</dbReference>
<dbReference type="OrthoDB" id="6116485at2759"/>
<feature type="domain" description="Protein kinase" evidence="13">
    <location>
        <begin position="350"/>
        <end position="637"/>
    </location>
</feature>
<accession>A0A2A2KWL1</accession>
<dbReference type="GO" id="GO:0004197">
    <property type="term" value="F:cysteine-type endopeptidase activity"/>
    <property type="evidence" value="ECO:0007669"/>
    <property type="project" value="InterPro"/>
</dbReference>
<evidence type="ECO:0000256" key="11">
    <source>
        <dbReference type="RuleBase" id="RU003971"/>
    </source>
</evidence>
<sequence length="637" mass="72804">MITTDREDLKKYPRDANHQVDGPKASKLPKFEVQFQVEKCKETVAIKLPYYQKDKEMIYKNFSTPRGLVLIINNKEFDQLETRYGTEVDEKKLKNLFEQFGYKVQILNDRTAKEMMEDAKEFAKNIGHKNAQSCIVIVLSHGGYDELAGTNCSPSNDEEFKKARMKEDYDPIKYGRVNTHAFLRCFNSKEAPLLANKPKLFFFQACRGNDIDRGIHVPDTTSTNTSTYSNDKKPIEADFIVCHASAPNYISLRKPPSLGYNRDDDGSWFVYAICEVFGKFAAEEDLYSLLTRVNNLVAERDGKTKNGVNVKQIPEFSSRLTKKFYFFPGIESEGSTMDPGDTLKSPRGVYEIVKWIGSGLFGEVYLTNHKVKRDSNPEQVALKKIILHGMSEKRKEECKKEAELMKKTKSSTNQHIVKYLDSFIEKAYTGELFSYIAGIISPSYNSLFITMDYCSRGDLNSKIKANVSLGGHFDSKIIYDYIYQIADAINELHKYNIVHRDLKPANILIAWENDKEVLKISGFGLAKVTDSPNMSQSHSEVCDTPLYMAPEQHSGRYQSPVDIWAIGIIFYELCIAPKELTNEIKDLWKKVDNGQRVNLPSRYSESDTTWLNNMIAKDPNKRMNPNQVYVAARSKPF</sequence>
<evidence type="ECO:0000259" key="14">
    <source>
        <dbReference type="PROSITE" id="PS50207"/>
    </source>
</evidence>
<evidence type="ECO:0000256" key="12">
    <source>
        <dbReference type="SAM" id="MobiDB-lite"/>
    </source>
</evidence>
<organism evidence="16 17">
    <name type="scientific">Diploscapter pachys</name>
    <dbReference type="NCBI Taxonomy" id="2018661"/>
    <lineage>
        <taxon>Eukaryota</taxon>
        <taxon>Metazoa</taxon>
        <taxon>Ecdysozoa</taxon>
        <taxon>Nematoda</taxon>
        <taxon>Chromadorea</taxon>
        <taxon>Rhabditida</taxon>
        <taxon>Rhabditina</taxon>
        <taxon>Rhabditomorpha</taxon>
        <taxon>Rhabditoidea</taxon>
        <taxon>Rhabditidae</taxon>
        <taxon>Diploscapter</taxon>
    </lineage>
</organism>
<dbReference type="InterPro" id="IPR033139">
    <property type="entry name" value="Caspase_cys_AS"/>
</dbReference>
<evidence type="ECO:0000256" key="4">
    <source>
        <dbReference type="ARBA" id="ARBA00022741"/>
    </source>
</evidence>
<evidence type="ECO:0000256" key="1">
    <source>
        <dbReference type="ARBA" id="ARBA00010134"/>
    </source>
</evidence>
<dbReference type="PANTHER" id="PTHR24348">
    <property type="entry name" value="SERINE/THREONINE-PROTEIN KINASE UNC-51-RELATED"/>
    <property type="match status" value="1"/>
</dbReference>
<evidence type="ECO:0000256" key="10">
    <source>
        <dbReference type="PROSITE-ProRule" id="PRU10141"/>
    </source>
</evidence>
<evidence type="ECO:0008006" key="18">
    <source>
        <dbReference type="Google" id="ProtNLM"/>
    </source>
</evidence>
<keyword evidence="5" id="KW-0418">Kinase</keyword>
<dbReference type="InterPro" id="IPR001309">
    <property type="entry name" value="Pept_C14_p20"/>
</dbReference>
<name>A0A2A2KWL1_9BILA</name>
<dbReference type="PROSITE" id="PS00107">
    <property type="entry name" value="PROTEIN_KINASE_ATP"/>
    <property type="match status" value="1"/>
</dbReference>
<feature type="binding site" evidence="10">
    <location>
        <position position="383"/>
    </location>
    <ligand>
        <name>ATP</name>
        <dbReference type="ChEBI" id="CHEBI:30616"/>
    </ligand>
</feature>
<keyword evidence="9" id="KW-0865">Zymogen</keyword>
<dbReference type="PROSITE" id="PS00108">
    <property type="entry name" value="PROTEIN_KINASE_ST"/>
    <property type="match status" value="1"/>
</dbReference>
<dbReference type="GO" id="GO:0006508">
    <property type="term" value="P:proteolysis"/>
    <property type="evidence" value="ECO:0007669"/>
    <property type="project" value="UniProtKB-KW"/>
</dbReference>
<keyword evidence="7" id="KW-0788">Thiol protease</keyword>
<dbReference type="InterPro" id="IPR000719">
    <property type="entry name" value="Prot_kinase_dom"/>
</dbReference>
<dbReference type="GO" id="GO:0000407">
    <property type="term" value="C:phagophore assembly site"/>
    <property type="evidence" value="ECO:0007669"/>
    <property type="project" value="TreeGrafter"/>
</dbReference>
<keyword evidence="2" id="KW-0645">Protease</keyword>
<evidence type="ECO:0000259" key="13">
    <source>
        <dbReference type="PROSITE" id="PS50011"/>
    </source>
</evidence>
<dbReference type="PROSITE" id="PS50208">
    <property type="entry name" value="CASPASE_P20"/>
    <property type="match status" value="1"/>
</dbReference>
<proteinExistence type="inferred from homology"/>
<dbReference type="SUPFAM" id="SSF52129">
    <property type="entry name" value="Caspase-like"/>
    <property type="match status" value="1"/>
</dbReference>
<keyword evidence="8 10" id="KW-0067">ATP-binding</keyword>
<feature type="domain" description="Caspase family p10" evidence="14">
    <location>
        <begin position="229"/>
        <end position="328"/>
    </location>
</feature>
<dbReference type="EMBL" id="LIAE01007574">
    <property type="protein sequence ID" value="PAV78361.1"/>
    <property type="molecule type" value="Genomic_DNA"/>
</dbReference>
<evidence type="ECO:0000256" key="6">
    <source>
        <dbReference type="ARBA" id="ARBA00022801"/>
    </source>
</evidence>
<evidence type="ECO:0000256" key="2">
    <source>
        <dbReference type="ARBA" id="ARBA00022670"/>
    </source>
</evidence>
<dbReference type="GO" id="GO:0016020">
    <property type="term" value="C:membrane"/>
    <property type="evidence" value="ECO:0007669"/>
    <property type="project" value="TreeGrafter"/>
</dbReference>
<keyword evidence="17" id="KW-1185">Reference proteome</keyword>
<feature type="region of interest" description="Disordered" evidence="12">
    <location>
        <begin position="1"/>
        <end position="23"/>
    </location>
</feature>
<dbReference type="SMART" id="SM00115">
    <property type="entry name" value="CASc"/>
    <property type="match status" value="1"/>
</dbReference>
<evidence type="ECO:0000313" key="16">
    <source>
        <dbReference type="EMBL" id="PAV78361.1"/>
    </source>
</evidence>
<dbReference type="GO" id="GO:0005829">
    <property type="term" value="C:cytosol"/>
    <property type="evidence" value="ECO:0007669"/>
    <property type="project" value="TreeGrafter"/>
</dbReference>
<dbReference type="PROSITE" id="PS50207">
    <property type="entry name" value="CASPASE_P10"/>
    <property type="match status" value="1"/>
</dbReference>
<dbReference type="InterPro" id="IPR029030">
    <property type="entry name" value="Caspase-like_dom_sf"/>
</dbReference>
<evidence type="ECO:0000256" key="9">
    <source>
        <dbReference type="ARBA" id="ARBA00023145"/>
    </source>
</evidence>
<dbReference type="InterPro" id="IPR002138">
    <property type="entry name" value="Pept_C14_p10"/>
</dbReference>
<dbReference type="CDD" id="cd00032">
    <property type="entry name" value="CASc"/>
    <property type="match status" value="1"/>
</dbReference>
<dbReference type="Pfam" id="PF00656">
    <property type="entry name" value="Peptidase_C14"/>
    <property type="match status" value="1"/>
</dbReference>
<dbReference type="InterPro" id="IPR045269">
    <property type="entry name" value="Atg1-like"/>
</dbReference>
<gene>
    <name evidence="16" type="ORF">WR25_06196</name>
</gene>
<evidence type="ECO:0000256" key="5">
    <source>
        <dbReference type="ARBA" id="ARBA00022777"/>
    </source>
</evidence>
<keyword evidence="3" id="KW-0808">Transferase</keyword>
<dbReference type="Pfam" id="PF00069">
    <property type="entry name" value="Pkinase"/>
    <property type="match status" value="1"/>
</dbReference>
<dbReference type="Gene3D" id="1.10.510.10">
    <property type="entry name" value="Transferase(Phosphotransferase) domain 1"/>
    <property type="match status" value="1"/>
</dbReference>
<dbReference type="PRINTS" id="PR00376">
    <property type="entry name" value="IL1BCENZYME"/>
</dbReference>
<feature type="domain" description="Caspase family p20" evidence="15">
    <location>
        <begin position="65"/>
        <end position="210"/>
    </location>
</feature>
<dbReference type="PROSITE" id="PS01121">
    <property type="entry name" value="CASPASE_HIS"/>
    <property type="match status" value="1"/>
</dbReference>
<dbReference type="GO" id="GO:0005776">
    <property type="term" value="C:autophagosome"/>
    <property type="evidence" value="ECO:0007669"/>
    <property type="project" value="TreeGrafter"/>
</dbReference>
<dbReference type="SUPFAM" id="SSF56112">
    <property type="entry name" value="Protein kinase-like (PK-like)"/>
    <property type="match status" value="1"/>
</dbReference>